<dbReference type="SUPFAM" id="SSF53098">
    <property type="entry name" value="Ribonuclease H-like"/>
    <property type="match status" value="1"/>
</dbReference>
<dbReference type="InterPro" id="IPR039537">
    <property type="entry name" value="Retrotran_Ty1/copia-like"/>
</dbReference>
<evidence type="ECO:0000259" key="3">
    <source>
        <dbReference type="PROSITE" id="PS50994"/>
    </source>
</evidence>
<gene>
    <name evidence="4" type="ORF">Tci_035154</name>
</gene>
<dbReference type="InterPro" id="IPR057670">
    <property type="entry name" value="SH3_retrovirus"/>
</dbReference>
<feature type="compositionally biased region" description="Polar residues" evidence="2">
    <location>
        <begin position="844"/>
        <end position="858"/>
    </location>
</feature>
<dbReference type="Pfam" id="PF25597">
    <property type="entry name" value="SH3_retrovirus"/>
    <property type="match status" value="1"/>
</dbReference>
<dbReference type="GO" id="GO:0015074">
    <property type="term" value="P:DNA integration"/>
    <property type="evidence" value="ECO:0007669"/>
    <property type="project" value="InterPro"/>
</dbReference>
<dbReference type="Pfam" id="PF00665">
    <property type="entry name" value="rve"/>
    <property type="match status" value="1"/>
</dbReference>
<dbReference type="EMBL" id="BKCJ010004802">
    <property type="protein sequence ID" value="GEU63176.1"/>
    <property type="molecule type" value="Genomic_DNA"/>
</dbReference>
<dbReference type="Pfam" id="PF22936">
    <property type="entry name" value="Pol_BBD"/>
    <property type="match status" value="1"/>
</dbReference>
<dbReference type="PANTHER" id="PTHR42648">
    <property type="entry name" value="TRANSPOSASE, PUTATIVE-RELATED"/>
    <property type="match status" value="1"/>
</dbReference>
<dbReference type="InterPro" id="IPR025724">
    <property type="entry name" value="GAG-pre-integrase_dom"/>
</dbReference>
<dbReference type="PANTHER" id="PTHR42648:SF32">
    <property type="entry name" value="RIBONUCLEASE H-LIKE DOMAIN, GAG-PRE-INTEGRASE DOMAIN PROTEIN-RELATED"/>
    <property type="match status" value="1"/>
</dbReference>
<dbReference type="GO" id="GO:0006508">
    <property type="term" value="P:proteolysis"/>
    <property type="evidence" value="ECO:0007669"/>
    <property type="project" value="UniProtKB-KW"/>
</dbReference>
<feature type="domain" description="Integrase catalytic" evidence="3">
    <location>
        <begin position="606"/>
        <end position="772"/>
    </location>
</feature>
<dbReference type="Gene3D" id="3.30.420.10">
    <property type="entry name" value="Ribonuclease H-like superfamily/Ribonuclease H"/>
    <property type="match status" value="1"/>
</dbReference>
<dbReference type="InterPro" id="IPR054722">
    <property type="entry name" value="PolX-like_BBD"/>
</dbReference>
<feature type="region of interest" description="Disordered" evidence="2">
    <location>
        <begin position="885"/>
        <end position="917"/>
    </location>
</feature>
<protein>
    <submittedName>
        <fullName evidence="4">Putative ribonuclease H-like domain-containing protein</fullName>
    </submittedName>
</protein>
<keyword evidence="1" id="KW-0645">Protease</keyword>
<feature type="region of interest" description="Disordered" evidence="2">
    <location>
        <begin position="844"/>
        <end position="864"/>
    </location>
</feature>
<reference evidence="4" key="1">
    <citation type="journal article" date="2019" name="Sci. Rep.">
        <title>Draft genome of Tanacetum cinerariifolium, the natural source of mosquito coil.</title>
        <authorList>
            <person name="Yamashiro T."/>
            <person name="Shiraishi A."/>
            <person name="Satake H."/>
            <person name="Nakayama K."/>
        </authorList>
    </citation>
    <scope>NUCLEOTIDE SEQUENCE</scope>
</reference>
<proteinExistence type="predicted"/>
<sequence>MEATEKRFGGNKETKKVHKTLLKQQYENFTGSNMNMKFLRSLPSEWRTHTLIWRNKADLEDQSLDDLFNNLKIYEAEVKISAVSSVTSASTKVLVFALPNVDNLSDAIIYSFFTSQSNSPQLDNDDLKQIDADDLEKMDLKWQMAMLTMRARSYDWSFQADEQPTNYALMTFTSSSSSSSDNENENVFEEDIKLLKLDVMLRDNALVELRKKFEATEKERDDTVFDSAELNSYESDVSVPTSLVHDRYTLGEGYHAVPPLYTGTFMPPKPDLVFNDAPTASETVPLVFNDEPSTTKPTKIMSPSNRPSALIIEDWVSDSEDESEGEPMPTQNIPSFVQTSEQVKTPRTSVNPVEHPTYAENLRKDIPMSRGHKHSWNRKACFVCKSINHLIKDCDYYKNKMGNPQQALNNKGVIDSGCSRHMTGNISYLSDFKEINGGYVAFGGNPKGGKITRKGKIRTRKLDFDDVYFVKELKFNLFSVSQICDKKNSVLFTDTECLILSSDFKLPNENHLLLRVPRENNMYNVDLKNIVPLGDLTCLFAKATLDKSNLWHRRLGHINFKIMNKLVKDNLVRGLPSKVFENNHTCVACMKEKQHKASCKTKPVSSVNQPLQRLYMDLFRPTFVKSINKKSYCLVVTDDYSRFSWVFFLATKDETSKILKTFITGIKNQITHKVKIIRSDNGTEFKNQDLNQFCRMKGINRGFSVARTPQQNGVAERKNKTLIKAARTMLADSLLPILFWAEAVNTACYVQNRVLVTKPHNKTPYKLLLDPLGMFDGKADEGFLVGYSVSSKAFRVFNSGTRIVQEKFHIIFLENQPNVVWSGPTWLFDIDNLTQSMNYQPVVTENQPNSSAGIQDNFDTGRVGKEPVSTQQYVWFIDSKDSHKENESEVHVSPSSGDKTKKHDEKPKRKAKGKSLVDLSTGVQDLSDEFEDFIVNNTNRVNAASVPITTVELNSTDITNSFNADGPSNTAVSPSFKIGRKSSFVDPSQYPDDPDMTALKVIIYSDMKRIVHKDHPVTQIIGDLSSTPQTRSMARMVKEQGFKDPNYPDKVYKVVKALYGLHQPPRAWFRSMWMTSFLALLTRSSVKQTDNGIFISQDKYVAEILRKFGLTNGKSASTPINSKKPLLKDPDGEDVDVHIYRSMIGSLMYLTSSKPDIMFVVCACAHFQVTPKLYICMQSKGFLGISRARLIWACSILRILPSIWWHILIVIMLEQALIGSLQQEVVNS</sequence>
<dbReference type="PROSITE" id="PS50994">
    <property type="entry name" value="INTEGRASE"/>
    <property type="match status" value="1"/>
</dbReference>
<dbReference type="GO" id="GO:0003676">
    <property type="term" value="F:nucleic acid binding"/>
    <property type="evidence" value="ECO:0007669"/>
    <property type="project" value="InterPro"/>
</dbReference>
<accession>A0A6L2LMY0</accession>
<dbReference type="InterPro" id="IPR001584">
    <property type="entry name" value="Integrase_cat-core"/>
</dbReference>
<dbReference type="InterPro" id="IPR012337">
    <property type="entry name" value="RNaseH-like_sf"/>
</dbReference>
<comment type="caution">
    <text evidence="4">The sequence shown here is derived from an EMBL/GenBank/DDBJ whole genome shotgun (WGS) entry which is preliminary data.</text>
</comment>
<dbReference type="InterPro" id="IPR036397">
    <property type="entry name" value="RNaseH_sf"/>
</dbReference>
<evidence type="ECO:0000256" key="2">
    <source>
        <dbReference type="SAM" id="MobiDB-lite"/>
    </source>
</evidence>
<dbReference type="AlphaFoldDB" id="A0A6L2LMY0"/>
<keyword evidence="1" id="KW-0378">Hydrolase</keyword>
<evidence type="ECO:0000313" key="4">
    <source>
        <dbReference type="EMBL" id="GEU63176.1"/>
    </source>
</evidence>
<dbReference type="GO" id="GO:0008233">
    <property type="term" value="F:peptidase activity"/>
    <property type="evidence" value="ECO:0007669"/>
    <property type="project" value="UniProtKB-KW"/>
</dbReference>
<evidence type="ECO:0000256" key="1">
    <source>
        <dbReference type="ARBA" id="ARBA00022670"/>
    </source>
</evidence>
<feature type="compositionally biased region" description="Basic and acidic residues" evidence="2">
    <location>
        <begin position="898"/>
        <end position="907"/>
    </location>
</feature>
<dbReference type="Pfam" id="PF13976">
    <property type="entry name" value="gag_pre-integrs"/>
    <property type="match status" value="1"/>
</dbReference>
<name>A0A6L2LMY0_TANCI</name>
<organism evidence="4">
    <name type="scientific">Tanacetum cinerariifolium</name>
    <name type="common">Dalmatian daisy</name>
    <name type="synonym">Chrysanthemum cinerariifolium</name>
    <dbReference type="NCBI Taxonomy" id="118510"/>
    <lineage>
        <taxon>Eukaryota</taxon>
        <taxon>Viridiplantae</taxon>
        <taxon>Streptophyta</taxon>
        <taxon>Embryophyta</taxon>
        <taxon>Tracheophyta</taxon>
        <taxon>Spermatophyta</taxon>
        <taxon>Magnoliopsida</taxon>
        <taxon>eudicotyledons</taxon>
        <taxon>Gunneridae</taxon>
        <taxon>Pentapetalae</taxon>
        <taxon>asterids</taxon>
        <taxon>campanulids</taxon>
        <taxon>Asterales</taxon>
        <taxon>Asteraceae</taxon>
        <taxon>Asteroideae</taxon>
        <taxon>Anthemideae</taxon>
        <taxon>Anthemidinae</taxon>
        <taxon>Tanacetum</taxon>
    </lineage>
</organism>